<proteinExistence type="predicted"/>
<keyword evidence="1" id="KW-1133">Transmembrane helix</keyword>
<dbReference type="AlphaFoldDB" id="A0A920C8I3"/>
<comment type="caution">
    <text evidence="2">The sequence shown here is derived from an EMBL/GenBank/DDBJ whole genome shotgun (WGS) entry which is preliminary data.</text>
</comment>
<dbReference type="EMBL" id="BORP01000009">
    <property type="protein sequence ID" value="GIO28738.1"/>
    <property type="molecule type" value="Genomic_DNA"/>
</dbReference>
<evidence type="ECO:0000313" key="3">
    <source>
        <dbReference type="Proteomes" id="UP000676917"/>
    </source>
</evidence>
<sequence length="74" mass="8011">MNRYRKPIIGALVGGTTAGGWLIVDLILPEPIGDYLLFGLMGIVNAGVGWQVAKMTDKRQVKSEPLKQLTTDAN</sequence>
<keyword evidence="1" id="KW-0812">Transmembrane</keyword>
<feature type="transmembrane region" description="Helical" evidence="1">
    <location>
        <begin position="35"/>
        <end position="53"/>
    </location>
</feature>
<dbReference type="Proteomes" id="UP000676917">
    <property type="component" value="Unassembled WGS sequence"/>
</dbReference>
<organism evidence="2 3">
    <name type="scientific">Ornithinibacillus bavariensis</name>
    <dbReference type="NCBI Taxonomy" id="545502"/>
    <lineage>
        <taxon>Bacteria</taxon>
        <taxon>Bacillati</taxon>
        <taxon>Bacillota</taxon>
        <taxon>Bacilli</taxon>
        <taxon>Bacillales</taxon>
        <taxon>Bacillaceae</taxon>
        <taxon>Ornithinibacillus</taxon>
    </lineage>
</organism>
<evidence type="ECO:0000256" key="1">
    <source>
        <dbReference type="SAM" id="Phobius"/>
    </source>
</evidence>
<accession>A0A920C8I3</accession>
<feature type="transmembrane region" description="Helical" evidence="1">
    <location>
        <begin position="7"/>
        <end position="29"/>
    </location>
</feature>
<evidence type="ECO:0000313" key="2">
    <source>
        <dbReference type="EMBL" id="GIO28738.1"/>
    </source>
</evidence>
<keyword evidence="1" id="KW-0472">Membrane</keyword>
<dbReference type="RefSeq" id="WP_212922203.1">
    <property type="nucleotide sequence ID" value="NZ_BORP01000009.1"/>
</dbReference>
<keyword evidence="3" id="KW-1185">Reference proteome</keyword>
<reference evidence="2" key="1">
    <citation type="submission" date="2021-03" db="EMBL/GenBank/DDBJ databases">
        <title>Antimicrobial resistance genes in bacteria isolated from Japanese honey, and their potential for conferring macrolide and lincosamide resistance in the American foulbrood pathogen Paenibacillus larvae.</title>
        <authorList>
            <person name="Okamoto M."/>
            <person name="Kumagai M."/>
            <person name="Kanamori H."/>
            <person name="Takamatsu D."/>
        </authorList>
    </citation>
    <scope>NUCLEOTIDE SEQUENCE</scope>
    <source>
        <strain evidence="2">J43TS3</strain>
    </source>
</reference>
<protein>
    <submittedName>
        <fullName evidence="2">Uncharacterized protein</fullName>
    </submittedName>
</protein>
<gene>
    <name evidence="2" type="ORF">J43TS3_33490</name>
</gene>
<name>A0A920C8I3_9BACI</name>